<dbReference type="RefSeq" id="XP_024311183.1">
    <property type="nucleotide sequence ID" value="XM_024455415.1"/>
</dbReference>
<sequence length="466" mass="49630">MDEACDLEVHVNGHHTLLLHQSVVCGFSGKLRAMVATTKKKKPGKEAEPAAGALLSVELAGFPGGGEALELAARFCYGNGEPPPLLWRPTTFPLLYCAAVFLEMTEEVRPGNLLSQAEAFVHDDARRLWTWADAVAAVRSCERLVVSDSSTNAAAIADALLEKLVSALFSRIAAASRPANCSSSSSSSSPLSISSSSSSSPDTDSATKTPPPPELVTTTTKPCSSSGSGNEWWFDNVASLSPPTVEKATRFLGGEKNNKDPTITRFLLHYLRRRRRSVDSPTSDDLTLSVLANTAAHGVAALAATGGCFSSCRSLFRVLRTVSAAGASRESRNKLETLVGSLLDQATLDDLLVPVFVSGGGSVPGGGVYDVRLVVRLVRVFVMAMALEEEEEGTKRLRKVGRLVDKYLGEISPDQGLTVGRFLAVAESLPDSARGCFDGVYRALDIFLQCSAIHVFLCVHCSLTPR</sequence>
<keyword evidence="7" id="KW-1185">Reference proteome</keyword>
<accession>A0A2K2CJE7</accession>
<feature type="region of interest" description="Disordered" evidence="3">
    <location>
        <begin position="178"/>
        <end position="227"/>
    </location>
</feature>
<dbReference type="OrthoDB" id="1080584at2759"/>
<keyword evidence="1" id="KW-0833">Ubl conjugation pathway</keyword>
<dbReference type="AlphaFoldDB" id="A0A2K2CJE7"/>
<dbReference type="GeneID" id="100835792"/>
<evidence type="ECO:0000256" key="1">
    <source>
        <dbReference type="ARBA" id="ARBA00022786"/>
    </source>
</evidence>
<dbReference type="InterPro" id="IPR027356">
    <property type="entry name" value="NPH3_dom"/>
</dbReference>
<evidence type="ECO:0000313" key="5">
    <source>
        <dbReference type="EMBL" id="PNT62135.1"/>
    </source>
</evidence>
<protein>
    <recommendedName>
        <fullName evidence="4">NPH3 domain-containing protein</fullName>
    </recommendedName>
</protein>
<reference evidence="5 6" key="1">
    <citation type="journal article" date="2010" name="Nature">
        <title>Genome sequencing and analysis of the model grass Brachypodium distachyon.</title>
        <authorList>
            <consortium name="International Brachypodium Initiative"/>
        </authorList>
    </citation>
    <scope>NUCLEOTIDE SEQUENCE [LARGE SCALE GENOMIC DNA]</scope>
    <source>
        <strain evidence="5">Bd21</strain>
        <strain evidence="6">cv. Bd21</strain>
    </source>
</reference>
<dbReference type="EnsemblPlants" id="PNT62135">
    <property type="protein sequence ID" value="PNT62135"/>
    <property type="gene ID" value="BRADI_5g25950v3"/>
</dbReference>
<reference evidence="5" key="2">
    <citation type="submission" date="2017-06" db="EMBL/GenBank/DDBJ databases">
        <title>WGS assembly of Brachypodium distachyon.</title>
        <authorList>
            <consortium name="The International Brachypodium Initiative"/>
            <person name="Lucas S."/>
            <person name="Harmon-Smith M."/>
            <person name="Lail K."/>
            <person name="Tice H."/>
            <person name="Grimwood J."/>
            <person name="Bruce D."/>
            <person name="Barry K."/>
            <person name="Shu S."/>
            <person name="Lindquist E."/>
            <person name="Wang M."/>
            <person name="Pitluck S."/>
            <person name="Vogel J.P."/>
            <person name="Garvin D.F."/>
            <person name="Mockler T.C."/>
            <person name="Schmutz J."/>
            <person name="Rokhsar D."/>
            <person name="Bevan M.W."/>
        </authorList>
    </citation>
    <scope>NUCLEOTIDE SEQUENCE</scope>
    <source>
        <strain evidence="5">Bd21</strain>
    </source>
</reference>
<dbReference type="PROSITE" id="PS51649">
    <property type="entry name" value="NPH3"/>
    <property type="match status" value="1"/>
</dbReference>
<dbReference type="EMBL" id="CM000884">
    <property type="protein sequence ID" value="PNT62135.1"/>
    <property type="molecule type" value="Genomic_DNA"/>
</dbReference>
<evidence type="ECO:0000256" key="3">
    <source>
        <dbReference type="SAM" id="MobiDB-lite"/>
    </source>
</evidence>
<dbReference type="GO" id="GO:0016567">
    <property type="term" value="P:protein ubiquitination"/>
    <property type="evidence" value="ECO:0007669"/>
    <property type="project" value="UniProtKB-UniPathway"/>
</dbReference>
<dbReference type="InterPro" id="IPR043454">
    <property type="entry name" value="NPH3/RPT2-like"/>
</dbReference>
<comment type="similarity">
    <text evidence="2">Belongs to the NPH3 family.</text>
</comment>
<reference evidence="6" key="3">
    <citation type="submission" date="2018-08" db="UniProtKB">
        <authorList>
            <consortium name="EnsemblPlants"/>
        </authorList>
    </citation>
    <scope>IDENTIFICATION</scope>
    <source>
        <strain evidence="6">cv. Bd21</strain>
    </source>
</reference>
<dbReference type="Pfam" id="PF03000">
    <property type="entry name" value="NPH3"/>
    <property type="match status" value="1"/>
</dbReference>
<evidence type="ECO:0000313" key="7">
    <source>
        <dbReference type="Proteomes" id="UP000008810"/>
    </source>
</evidence>
<dbReference type="UniPathway" id="UPA00143"/>
<evidence type="ECO:0000259" key="4">
    <source>
        <dbReference type="PROSITE" id="PS51649"/>
    </source>
</evidence>
<organism evidence="5">
    <name type="scientific">Brachypodium distachyon</name>
    <name type="common">Purple false brome</name>
    <name type="synonym">Trachynia distachya</name>
    <dbReference type="NCBI Taxonomy" id="15368"/>
    <lineage>
        <taxon>Eukaryota</taxon>
        <taxon>Viridiplantae</taxon>
        <taxon>Streptophyta</taxon>
        <taxon>Embryophyta</taxon>
        <taxon>Tracheophyta</taxon>
        <taxon>Spermatophyta</taxon>
        <taxon>Magnoliopsida</taxon>
        <taxon>Liliopsida</taxon>
        <taxon>Poales</taxon>
        <taxon>Poaceae</taxon>
        <taxon>BOP clade</taxon>
        <taxon>Pooideae</taxon>
        <taxon>Stipodae</taxon>
        <taxon>Brachypodieae</taxon>
        <taxon>Brachypodium</taxon>
    </lineage>
</organism>
<dbReference type="Proteomes" id="UP000008810">
    <property type="component" value="Chromosome 5"/>
</dbReference>
<proteinExistence type="inferred from homology"/>
<evidence type="ECO:0000256" key="2">
    <source>
        <dbReference type="PROSITE-ProRule" id="PRU00982"/>
    </source>
</evidence>
<dbReference type="Gramene" id="PNT62135">
    <property type="protein sequence ID" value="PNT62135"/>
    <property type="gene ID" value="BRADI_5g25950v3"/>
</dbReference>
<evidence type="ECO:0000313" key="6">
    <source>
        <dbReference type="EnsemblPlants" id="PNT62135"/>
    </source>
</evidence>
<gene>
    <name evidence="6" type="primary">LOC100835792</name>
    <name evidence="5" type="ORF">BRADI_5g25950v3</name>
</gene>
<feature type="domain" description="NPH3" evidence="4">
    <location>
        <begin position="231"/>
        <end position="466"/>
    </location>
</feature>
<dbReference type="PANTHER" id="PTHR32370">
    <property type="entry name" value="OS12G0117600 PROTEIN"/>
    <property type="match status" value="1"/>
</dbReference>
<name>A0A2K2CJE7_BRADI</name>
<feature type="compositionally biased region" description="Low complexity" evidence="3">
    <location>
        <begin position="182"/>
        <end position="200"/>
    </location>
</feature>
<dbReference type="ExpressionAtlas" id="A0A2K2CJE7">
    <property type="expression patterns" value="baseline"/>
</dbReference>